<evidence type="ECO:0000256" key="3">
    <source>
        <dbReference type="ARBA" id="ARBA00023163"/>
    </source>
</evidence>
<dbReference type="Gene3D" id="3.40.50.2300">
    <property type="match status" value="2"/>
</dbReference>
<dbReference type="InterPro" id="IPR046335">
    <property type="entry name" value="LacI/GalR-like_sensor"/>
</dbReference>
<proteinExistence type="predicted"/>
<dbReference type="InterPro" id="IPR036388">
    <property type="entry name" value="WH-like_DNA-bd_sf"/>
</dbReference>
<organism evidence="4 5">
    <name type="scientific">Chelatococcus asaccharovorans</name>
    <dbReference type="NCBI Taxonomy" id="28210"/>
    <lineage>
        <taxon>Bacteria</taxon>
        <taxon>Pseudomonadati</taxon>
        <taxon>Pseudomonadota</taxon>
        <taxon>Alphaproteobacteria</taxon>
        <taxon>Hyphomicrobiales</taxon>
        <taxon>Chelatococcaceae</taxon>
        <taxon>Chelatococcus</taxon>
    </lineage>
</organism>
<name>A0A2V3UE66_9HYPH</name>
<dbReference type="AlphaFoldDB" id="A0A2V3UE66"/>
<evidence type="ECO:0000256" key="2">
    <source>
        <dbReference type="ARBA" id="ARBA00023125"/>
    </source>
</evidence>
<comment type="caution">
    <text evidence="4">The sequence shown here is derived from an EMBL/GenBank/DDBJ whole genome shotgun (WGS) entry which is preliminary data.</text>
</comment>
<dbReference type="Proteomes" id="UP000248021">
    <property type="component" value="Unassembled WGS sequence"/>
</dbReference>
<reference evidence="4 5" key="1">
    <citation type="submission" date="2018-05" db="EMBL/GenBank/DDBJ databases">
        <title>Genomic Encyclopedia of Type Strains, Phase IV (KMG-IV): sequencing the most valuable type-strain genomes for metagenomic binning, comparative biology and taxonomic classification.</title>
        <authorList>
            <person name="Goeker M."/>
        </authorList>
    </citation>
    <scope>NUCLEOTIDE SEQUENCE [LARGE SCALE GENOMIC DNA]</scope>
    <source>
        <strain evidence="4 5">DSM 6462</strain>
    </source>
</reference>
<keyword evidence="2" id="KW-0238">DNA-binding</keyword>
<keyword evidence="1" id="KW-0805">Transcription regulation</keyword>
<dbReference type="SUPFAM" id="SSF46785">
    <property type="entry name" value="Winged helix' DNA-binding domain"/>
    <property type="match status" value="1"/>
</dbReference>
<evidence type="ECO:0000313" key="4">
    <source>
        <dbReference type="EMBL" id="PXW61806.1"/>
    </source>
</evidence>
<gene>
    <name evidence="4" type="ORF">C7450_103324</name>
</gene>
<dbReference type="CDD" id="cd07377">
    <property type="entry name" value="WHTH_GntR"/>
    <property type="match status" value="1"/>
</dbReference>
<dbReference type="PANTHER" id="PTHR30146">
    <property type="entry name" value="LACI-RELATED TRANSCRIPTIONAL REPRESSOR"/>
    <property type="match status" value="1"/>
</dbReference>
<dbReference type="EMBL" id="QJJK01000003">
    <property type="protein sequence ID" value="PXW61806.1"/>
    <property type="molecule type" value="Genomic_DNA"/>
</dbReference>
<dbReference type="PANTHER" id="PTHR30146:SF109">
    <property type="entry name" value="HTH-TYPE TRANSCRIPTIONAL REGULATOR GALS"/>
    <property type="match status" value="1"/>
</dbReference>
<dbReference type="Gene3D" id="1.10.10.10">
    <property type="entry name" value="Winged helix-like DNA-binding domain superfamily/Winged helix DNA-binding domain"/>
    <property type="match status" value="1"/>
</dbReference>
<dbReference type="SMART" id="SM00345">
    <property type="entry name" value="HTH_GNTR"/>
    <property type="match status" value="1"/>
</dbReference>
<dbReference type="CDD" id="cd06267">
    <property type="entry name" value="PBP1_LacI_sugar_binding-like"/>
    <property type="match status" value="1"/>
</dbReference>
<accession>A0A2V3UE66</accession>
<dbReference type="Pfam" id="PF13377">
    <property type="entry name" value="Peripla_BP_3"/>
    <property type="match status" value="1"/>
</dbReference>
<evidence type="ECO:0000256" key="1">
    <source>
        <dbReference type="ARBA" id="ARBA00023015"/>
    </source>
</evidence>
<dbReference type="PROSITE" id="PS50949">
    <property type="entry name" value="HTH_GNTR"/>
    <property type="match status" value="1"/>
</dbReference>
<sequence>MFYEVTQSMTSDKTGLMERTLREAIEQGRYEPGHAIPSERQLMEEYALSRTTIRRAIDALVDAGRLERRPGSGTFVVDRLASIRPGTIQPARLALIIPTFSSPFYGEMIDGMEQEARSHDLKIMASQSEYRFESESEQLAEVASDPLIGGAVVAPGAIDRPAPGALKVIEAGKPLVYVGRWPKGLKIDTISTDYLTAAKLAVEHLIALGHRRIAYVEGAPHFHNFSPYSGYSEALKEARIAQHAELVCLPDLPSQEAGHAAVTDLIHRGIEFTAVFARNDVTAVGVMRALREAGLSIPRDVSVAAINNSLLARSLDPPVTTVDPYPSTLGRLALKLLHERILGQYAGPPIRITLDPTLNIRASSGPPPKGARK</sequence>
<dbReference type="InterPro" id="IPR000524">
    <property type="entry name" value="Tscrpt_reg_HTH_GntR"/>
</dbReference>
<keyword evidence="3" id="KW-0804">Transcription</keyword>
<dbReference type="InterPro" id="IPR028082">
    <property type="entry name" value="Peripla_BP_I"/>
</dbReference>
<dbReference type="GO" id="GO:0000976">
    <property type="term" value="F:transcription cis-regulatory region binding"/>
    <property type="evidence" value="ECO:0007669"/>
    <property type="project" value="TreeGrafter"/>
</dbReference>
<dbReference type="OrthoDB" id="284307at2"/>
<keyword evidence="5" id="KW-1185">Reference proteome</keyword>
<dbReference type="Pfam" id="PF00392">
    <property type="entry name" value="GntR"/>
    <property type="match status" value="1"/>
</dbReference>
<dbReference type="PRINTS" id="PR00035">
    <property type="entry name" value="HTHGNTR"/>
</dbReference>
<protein>
    <submittedName>
        <fullName evidence="4">GntR family transcriptional regulator of arabinose operon/LacI family repressor for deo operon, udp, cdd, tsx, nupC, and nupG</fullName>
    </submittedName>
</protein>
<dbReference type="SUPFAM" id="SSF53822">
    <property type="entry name" value="Periplasmic binding protein-like I"/>
    <property type="match status" value="1"/>
</dbReference>
<dbReference type="GO" id="GO:0003700">
    <property type="term" value="F:DNA-binding transcription factor activity"/>
    <property type="evidence" value="ECO:0007669"/>
    <property type="project" value="InterPro"/>
</dbReference>
<dbReference type="InterPro" id="IPR036390">
    <property type="entry name" value="WH_DNA-bd_sf"/>
</dbReference>
<evidence type="ECO:0000313" key="5">
    <source>
        <dbReference type="Proteomes" id="UP000248021"/>
    </source>
</evidence>